<evidence type="ECO:0000259" key="2">
    <source>
        <dbReference type="PROSITE" id="PS51387"/>
    </source>
</evidence>
<keyword evidence="4" id="KW-1185">Reference proteome</keyword>
<feature type="domain" description="FAD-binding PCMH-type" evidence="2">
    <location>
        <begin position="153"/>
        <end position="323"/>
    </location>
</feature>
<dbReference type="Proteomes" id="UP000014216">
    <property type="component" value="Unassembled WGS sequence"/>
</dbReference>
<dbReference type="Gene3D" id="3.30.465.10">
    <property type="match status" value="1"/>
</dbReference>
<dbReference type="RefSeq" id="WP_006963994.1">
    <property type="nucleotide sequence ID" value="NZ_APJX01000001.1"/>
</dbReference>
<dbReference type="PANTHER" id="PTHR42934">
    <property type="entry name" value="GLYCOLATE OXIDASE SUBUNIT GLCD"/>
    <property type="match status" value="1"/>
</dbReference>
<dbReference type="PANTHER" id="PTHR42934:SF1">
    <property type="entry name" value="GLYCOLATE OXIDASE SUBUNIT GLCD"/>
    <property type="match status" value="1"/>
</dbReference>
<dbReference type="GO" id="GO:0071949">
    <property type="term" value="F:FAD binding"/>
    <property type="evidence" value="ECO:0007669"/>
    <property type="project" value="InterPro"/>
</dbReference>
<dbReference type="PROSITE" id="PS51387">
    <property type="entry name" value="FAD_PCMH"/>
    <property type="match status" value="1"/>
</dbReference>
<organism evidence="3 4">
    <name type="scientific">Desulfotignum phosphitoxidans DSM 13687</name>
    <dbReference type="NCBI Taxonomy" id="1286635"/>
    <lineage>
        <taxon>Bacteria</taxon>
        <taxon>Pseudomonadati</taxon>
        <taxon>Thermodesulfobacteriota</taxon>
        <taxon>Desulfobacteria</taxon>
        <taxon>Desulfobacterales</taxon>
        <taxon>Desulfobacteraceae</taxon>
        <taxon>Desulfotignum</taxon>
    </lineage>
</organism>
<evidence type="ECO:0000256" key="1">
    <source>
        <dbReference type="ARBA" id="ARBA00022827"/>
    </source>
</evidence>
<protein>
    <submittedName>
        <fullName evidence="3">FAD linked oxidase-like protein</fullName>
    </submittedName>
</protein>
<dbReference type="Pfam" id="PF01565">
    <property type="entry name" value="FAD_binding_4"/>
    <property type="match status" value="1"/>
</dbReference>
<dbReference type="InterPro" id="IPR036318">
    <property type="entry name" value="FAD-bd_PCMH-like_sf"/>
</dbReference>
<name>S0G5U2_9BACT</name>
<dbReference type="Gene3D" id="3.30.43.10">
    <property type="entry name" value="Uridine Diphospho-n-acetylenolpyruvylglucosamine Reductase, domain 2"/>
    <property type="match status" value="1"/>
</dbReference>
<gene>
    <name evidence="3" type="ORF">Dpo_1c04450</name>
</gene>
<dbReference type="OrthoDB" id="9775082at2"/>
<proteinExistence type="predicted"/>
<dbReference type="EMBL" id="APJX01000001">
    <property type="protein sequence ID" value="EMS81304.1"/>
    <property type="molecule type" value="Genomic_DNA"/>
</dbReference>
<dbReference type="InterPro" id="IPR016169">
    <property type="entry name" value="FAD-bd_PCMH_sub2"/>
</dbReference>
<dbReference type="InterPro" id="IPR016167">
    <property type="entry name" value="FAD-bd_PCMH_sub1"/>
</dbReference>
<comment type="caution">
    <text evidence="3">The sequence shown here is derived from an EMBL/GenBank/DDBJ whole genome shotgun (WGS) entry which is preliminary data.</text>
</comment>
<dbReference type="InterPro" id="IPR006094">
    <property type="entry name" value="Oxid_FAD_bind_N"/>
</dbReference>
<evidence type="ECO:0000313" key="3">
    <source>
        <dbReference type="EMBL" id="EMS81304.1"/>
    </source>
</evidence>
<keyword evidence="1" id="KW-0274">FAD</keyword>
<evidence type="ECO:0000313" key="4">
    <source>
        <dbReference type="Proteomes" id="UP000014216"/>
    </source>
</evidence>
<reference evidence="3 4" key="1">
    <citation type="journal article" date="2013" name="Genome Announc.">
        <title>Draft Genome Sequence of Desulfotignum phosphitoxidans DSM 13687 Strain FiPS-3.</title>
        <authorList>
            <person name="Poehlein A."/>
            <person name="Daniel R."/>
            <person name="Simeonova D.D."/>
        </authorList>
    </citation>
    <scope>NUCLEOTIDE SEQUENCE [LARGE SCALE GENOMIC DNA]</scope>
    <source>
        <strain evidence="3 4">DSM 13687</strain>
    </source>
</reference>
<dbReference type="InterPro" id="IPR016166">
    <property type="entry name" value="FAD-bd_PCMH"/>
</dbReference>
<sequence>MNPLDHIPEEIRRTASQCRHYAMCKIDYLDTGLCPPAKKTPFVSFFPQGRMDLCAALAKDRIPVTQAAADIISSCTLCGSCDRQCHFVTGMRPMKVMQALKAFLETFLEKGGVPVLIPEDDTLKALKQMVGEQWATNDPAHLMAYADDPFPLAGPQMPGYVVLPGSAEELVEIVRFADKAGIPAVVRGNGGSVFGFVFTPGIVIDVNRMKKILLDPDNWTAVIEPGVTSFELQKAASEKGFRVNTAEPAATVCGNIVCTGLFSTWANVYGVGADHIVDMTFVDRHGRVFNANDKTAPNVFGFQKAVRPSPGICLEARVRMHPVTDDEEGLLVPFTTFADAVSFARDISRRRIGLAVGILGGHYLSTFMSPTQSLAEQTREVFSGILEMTCVVSVIGDKYARSSIRQMVPCVIDSRTFRMFMLGLPQLVRSDLADIVQGLESDRPAYETVLSKEMLPVLEAVLSPSPETLAAAIEDDLRGFYQDLYRRPHMTDMVWLTMFRIVSARMSRHRHMFAFLIYVPLAPVAVIQELMASFADIAEKYGIEHDLGFITPLDLGKRGILEYDYYIDHTDSTDAEKIRLAMPEIETMVDQVSRSYKGVTFLKYIFSQGCARKENFLYT</sequence>
<dbReference type="InterPro" id="IPR051914">
    <property type="entry name" value="FAD-linked_OxidoTrans_Type4"/>
</dbReference>
<keyword evidence="1" id="KW-0285">Flavoprotein</keyword>
<accession>S0G5U2</accession>
<dbReference type="SUPFAM" id="SSF56176">
    <property type="entry name" value="FAD-binding/transporter-associated domain-like"/>
    <property type="match status" value="1"/>
</dbReference>
<dbReference type="AlphaFoldDB" id="S0G5U2"/>